<accession>A0ABQ5I4N6</accession>
<proteinExistence type="predicted"/>
<feature type="region of interest" description="Disordered" evidence="1">
    <location>
        <begin position="104"/>
        <end position="123"/>
    </location>
</feature>
<feature type="transmembrane region" description="Helical" evidence="2">
    <location>
        <begin position="68"/>
        <end position="89"/>
    </location>
</feature>
<keyword evidence="2" id="KW-1133">Transmembrane helix</keyword>
<keyword evidence="2" id="KW-0472">Membrane</keyword>
<sequence>MKKQIKMKKQITLSKFLKCRGYITILLLIAVGLLFYILSSYFLGVTCFGAALAQIAGAIGAQGLAKILIKVGFSSSLAFFLASALRAFFTTGVIEGNMMAPPNDEIVPSHSGSGGPSHSPSWKEDSFEINVLLEESEIEGTTAHSSGAARDEAGPPRQDYINRIFEASMRNRILCLEQDDSPYLLGKAKGTYWSDIRLMLEHAPSQNEYNRLLEFKNKDLQIRELQHECFRVFEGFLKQNPPLSDQVPYNPQEAFKDFLNEDYEKRDQRFPFLIFDRDEKELDFLSNVRQRLKKEGPAYVREILGI</sequence>
<evidence type="ECO:0000313" key="3">
    <source>
        <dbReference type="EMBL" id="GJT95065.1"/>
    </source>
</evidence>
<feature type="transmembrane region" description="Helical" evidence="2">
    <location>
        <begin position="21"/>
        <end position="37"/>
    </location>
</feature>
<evidence type="ECO:0000256" key="1">
    <source>
        <dbReference type="SAM" id="MobiDB-lite"/>
    </source>
</evidence>
<name>A0ABQ5I4N6_9ASTR</name>
<reference evidence="3" key="2">
    <citation type="submission" date="2022-01" db="EMBL/GenBank/DDBJ databases">
        <authorList>
            <person name="Yamashiro T."/>
            <person name="Shiraishi A."/>
            <person name="Satake H."/>
            <person name="Nakayama K."/>
        </authorList>
    </citation>
    <scope>NUCLEOTIDE SEQUENCE</scope>
</reference>
<evidence type="ECO:0000313" key="4">
    <source>
        <dbReference type="Proteomes" id="UP001151760"/>
    </source>
</evidence>
<keyword evidence="4" id="KW-1185">Reference proteome</keyword>
<protein>
    <submittedName>
        <fullName evidence="3">Uncharacterized protein</fullName>
    </submittedName>
</protein>
<gene>
    <name evidence="3" type="ORF">Tco_1090583</name>
</gene>
<feature type="transmembrane region" description="Helical" evidence="2">
    <location>
        <begin position="43"/>
        <end position="61"/>
    </location>
</feature>
<evidence type="ECO:0000256" key="2">
    <source>
        <dbReference type="SAM" id="Phobius"/>
    </source>
</evidence>
<comment type="caution">
    <text evidence="3">The sequence shown here is derived from an EMBL/GenBank/DDBJ whole genome shotgun (WGS) entry which is preliminary data.</text>
</comment>
<keyword evidence="2" id="KW-0812">Transmembrane</keyword>
<reference evidence="3" key="1">
    <citation type="journal article" date="2022" name="Int. J. Mol. Sci.">
        <title>Draft Genome of Tanacetum Coccineum: Genomic Comparison of Closely Related Tanacetum-Family Plants.</title>
        <authorList>
            <person name="Yamashiro T."/>
            <person name="Shiraishi A."/>
            <person name="Nakayama K."/>
            <person name="Satake H."/>
        </authorList>
    </citation>
    <scope>NUCLEOTIDE SEQUENCE</scope>
</reference>
<dbReference type="Proteomes" id="UP001151760">
    <property type="component" value="Unassembled WGS sequence"/>
</dbReference>
<dbReference type="EMBL" id="BQNB010020353">
    <property type="protein sequence ID" value="GJT95065.1"/>
    <property type="molecule type" value="Genomic_DNA"/>
</dbReference>
<feature type="compositionally biased region" description="Low complexity" evidence="1">
    <location>
        <begin position="108"/>
        <end position="120"/>
    </location>
</feature>
<organism evidence="3 4">
    <name type="scientific">Tanacetum coccineum</name>
    <dbReference type="NCBI Taxonomy" id="301880"/>
    <lineage>
        <taxon>Eukaryota</taxon>
        <taxon>Viridiplantae</taxon>
        <taxon>Streptophyta</taxon>
        <taxon>Embryophyta</taxon>
        <taxon>Tracheophyta</taxon>
        <taxon>Spermatophyta</taxon>
        <taxon>Magnoliopsida</taxon>
        <taxon>eudicotyledons</taxon>
        <taxon>Gunneridae</taxon>
        <taxon>Pentapetalae</taxon>
        <taxon>asterids</taxon>
        <taxon>campanulids</taxon>
        <taxon>Asterales</taxon>
        <taxon>Asteraceae</taxon>
        <taxon>Asteroideae</taxon>
        <taxon>Anthemideae</taxon>
        <taxon>Anthemidinae</taxon>
        <taxon>Tanacetum</taxon>
    </lineage>
</organism>